<dbReference type="PANTHER" id="PTHR30193">
    <property type="entry name" value="ABC TRANSPORTER PERMEASE PROTEIN"/>
    <property type="match status" value="1"/>
</dbReference>
<dbReference type="Pfam" id="PF00528">
    <property type="entry name" value="BPD_transp_1"/>
    <property type="match status" value="1"/>
</dbReference>
<keyword evidence="3" id="KW-1003">Cell membrane</keyword>
<dbReference type="EMBL" id="WMZR01000017">
    <property type="protein sequence ID" value="MTS52392.1"/>
    <property type="molecule type" value="Genomic_DNA"/>
</dbReference>
<organism evidence="8 9">
    <name type="scientific">Ruthenibacterium lactatiformans</name>
    <dbReference type="NCBI Taxonomy" id="1550024"/>
    <lineage>
        <taxon>Bacteria</taxon>
        <taxon>Bacillati</taxon>
        <taxon>Bacillota</taxon>
        <taxon>Clostridia</taxon>
        <taxon>Eubacteriales</taxon>
        <taxon>Oscillospiraceae</taxon>
        <taxon>Ruthenibacterium</taxon>
    </lineage>
</organism>
<evidence type="ECO:0000256" key="1">
    <source>
        <dbReference type="ARBA" id="ARBA00004651"/>
    </source>
</evidence>
<dbReference type="PROSITE" id="PS50928">
    <property type="entry name" value="ABC_TM1"/>
    <property type="match status" value="1"/>
</dbReference>
<feature type="transmembrane region" description="Helical" evidence="7">
    <location>
        <begin position="21"/>
        <end position="47"/>
    </location>
</feature>
<gene>
    <name evidence="8" type="ORF">GMD52_12705</name>
</gene>
<dbReference type="InterPro" id="IPR000515">
    <property type="entry name" value="MetI-like"/>
</dbReference>
<comment type="caution">
    <text evidence="8">The sequence shown here is derived from an EMBL/GenBank/DDBJ whole genome shotgun (WGS) entry which is preliminary data.</text>
</comment>
<sequence>MGILELNKKKRFTDLKKNLPLLALTIPGMLYLLINNYFPMFGVFIAFKDLDYSKGIFGSDWCGLKNFEFLFRTSEAGRMIRNTILYNLIFIILGTVLAVLVALLMSEITHMTISKFYQGSMILPNLISMVIVSYIVYAFLSPETGLLNAVIKSFGGEPISWYSKKEAWPFILVIVQMWKTVGYNSIVYIAAITGIDPSLYEAARIDGAGKFKQIFRVTLPQLKPMITLMILMSCGRIFSSDFGLFYQVPQNSGALYSVTQTIDTYVYRGLMQLGDVGMSSAAGLFQSVVGFLFVFGANAIVRATNKENALF</sequence>
<evidence type="ECO:0000256" key="4">
    <source>
        <dbReference type="ARBA" id="ARBA00022692"/>
    </source>
</evidence>
<evidence type="ECO:0000313" key="9">
    <source>
        <dbReference type="Proteomes" id="UP000449193"/>
    </source>
</evidence>
<dbReference type="Gene3D" id="1.10.3720.10">
    <property type="entry name" value="MetI-like"/>
    <property type="match status" value="1"/>
</dbReference>
<name>A0A6I3Q8G4_9FIRM</name>
<evidence type="ECO:0000256" key="6">
    <source>
        <dbReference type="ARBA" id="ARBA00023136"/>
    </source>
</evidence>
<dbReference type="GO" id="GO:0055085">
    <property type="term" value="P:transmembrane transport"/>
    <property type="evidence" value="ECO:0007669"/>
    <property type="project" value="InterPro"/>
</dbReference>
<feature type="transmembrane region" description="Helical" evidence="7">
    <location>
        <begin position="84"/>
        <end position="104"/>
    </location>
</feature>
<protein>
    <submittedName>
        <fullName evidence="8">ABC transporter permease subunit</fullName>
    </submittedName>
</protein>
<reference evidence="8 9" key="1">
    <citation type="journal article" date="2019" name="Nat. Med.">
        <title>A library of human gut bacterial isolates paired with longitudinal multiomics data enables mechanistic microbiome research.</title>
        <authorList>
            <person name="Poyet M."/>
            <person name="Groussin M."/>
            <person name="Gibbons S.M."/>
            <person name="Avila-Pacheco J."/>
            <person name="Jiang X."/>
            <person name="Kearney S.M."/>
            <person name="Perrotta A.R."/>
            <person name="Berdy B."/>
            <person name="Zhao S."/>
            <person name="Lieberman T.D."/>
            <person name="Swanson P.K."/>
            <person name="Smith M."/>
            <person name="Roesemann S."/>
            <person name="Alexander J.E."/>
            <person name="Rich S.A."/>
            <person name="Livny J."/>
            <person name="Vlamakis H."/>
            <person name="Clish C."/>
            <person name="Bullock K."/>
            <person name="Deik A."/>
            <person name="Scott J."/>
            <person name="Pierce K.A."/>
            <person name="Xavier R.J."/>
            <person name="Alm E.J."/>
        </authorList>
    </citation>
    <scope>NUCLEOTIDE SEQUENCE [LARGE SCALE GENOMIC DNA]</scope>
    <source>
        <strain evidence="8 9">BIOML-A7</strain>
    </source>
</reference>
<feature type="transmembrane region" description="Helical" evidence="7">
    <location>
        <begin position="281"/>
        <end position="301"/>
    </location>
</feature>
<dbReference type="InterPro" id="IPR051393">
    <property type="entry name" value="ABC_transporter_permease"/>
</dbReference>
<evidence type="ECO:0000256" key="5">
    <source>
        <dbReference type="ARBA" id="ARBA00022989"/>
    </source>
</evidence>
<comment type="subcellular location">
    <subcellularLocation>
        <location evidence="1 7">Cell membrane</location>
        <topology evidence="1 7">Multi-pass membrane protein</topology>
    </subcellularLocation>
</comment>
<accession>A0A6I3Q8G4</accession>
<dbReference type="PANTHER" id="PTHR30193:SF44">
    <property type="entry name" value="LACTOSE TRANSPORT SYSTEM PERMEASE PROTEIN LACF"/>
    <property type="match status" value="1"/>
</dbReference>
<dbReference type="SUPFAM" id="SSF161098">
    <property type="entry name" value="MetI-like"/>
    <property type="match status" value="1"/>
</dbReference>
<dbReference type="CDD" id="cd06261">
    <property type="entry name" value="TM_PBP2"/>
    <property type="match status" value="1"/>
</dbReference>
<dbReference type="GO" id="GO:0005886">
    <property type="term" value="C:plasma membrane"/>
    <property type="evidence" value="ECO:0007669"/>
    <property type="project" value="UniProtKB-SubCell"/>
</dbReference>
<keyword evidence="4 7" id="KW-0812">Transmembrane</keyword>
<keyword evidence="6 7" id="KW-0472">Membrane</keyword>
<keyword evidence="5 7" id="KW-1133">Transmembrane helix</keyword>
<dbReference type="InterPro" id="IPR035906">
    <property type="entry name" value="MetI-like_sf"/>
</dbReference>
<proteinExistence type="inferred from homology"/>
<dbReference type="AlphaFoldDB" id="A0A6I3Q8G4"/>
<comment type="similarity">
    <text evidence="7">Belongs to the binding-protein-dependent transport system permease family.</text>
</comment>
<dbReference type="Proteomes" id="UP000449193">
    <property type="component" value="Unassembled WGS sequence"/>
</dbReference>
<feature type="transmembrane region" description="Helical" evidence="7">
    <location>
        <begin position="116"/>
        <end position="140"/>
    </location>
</feature>
<evidence type="ECO:0000313" key="8">
    <source>
        <dbReference type="EMBL" id="MTS52392.1"/>
    </source>
</evidence>
<dbReference type="RefSeq" id="WP_155201444.1">
    <property type="nucleotide sequence ID" value="NZ_JAQEHT010000027.1"/>
</dbReference>
<keyword evidence="2 7" id="KW-0813">Transport</keyword>
<evidence type="ECO:0000256" key="2">
    <source>
        <dbReference type="ARBA" id="ARBA00022448"/>
    </source>
</evidence>
<evidence type="ECO:0000256" key="7">
    <source>
        <dbReference type="RuleBase" id="RU363032"/>
    </source>
</evidence>
<evidence type="ECO:0000256" key="3">
    <source>
        <dbReference type="ARBA" id="ARBA00022475"/>
    </source>
</evidence>